<evidence type="ECO:0000256" key="1">
    <source>
        <dbReference type="SAM" id="Coils"/>
    </source>
</evidence>
<dbReference type="AlphaFoldDB" id="A0A6A0AJQ0"/>
<evidence type="ECO:0000313" key="3">
    <source>
        <dbReference type="Proteomes" id="UP000485058"/>
    </source>
</evidence>
<feature type="coiled-coil region" evidence="1">
    <location>
        <begin position="3"/>
        <end position="76"/>
    </location>
</feature>
<feature type="non-terminal residue" evidence="2">
    <location>
        <position position="174"/>
    </location>
</feature>
<dbReference type="Proteomes" id="UP000485058">
    <property type="component" value="Unassembled WGS sequence"/>
</dbReference>
<name>A0A6A0AJQ0_HAELA</name>
<dbReference type="EMBL" id="BLLF01007605">
    <property type="protein sequence ID" value="GFH33026.1"/>
    <property type="molecule type" value="Genomic_DNA"/>
</dbReference>
<gene>
    <name evidence="2" type="ORF">HaLaN_32337</name>
</gene>
<organism evidence="2 3">
    <name type="scientific">Haematococcus lacustris</name>
    <name type="common">Green alga</name>
    <name type="synonym">Haematococcus pluvialis</name>
    <dbReference type="NCBI Taxonomy" id="44745"/>
    <lineage>
        <taxon>Eukaryota</taxon>
        <taxon>Viridiplantae</taxon>
        <taxon>Chlorophyta</taxon>
        <taxon>core chlorophytes</taxon>
        <taxon>Chlorophyceae</taxon>
        <taxon>CS clade</taxon>
        <taxon>Chlamydomonadales</taxon>
        <taxon>Haematococcaceae</taxon>
        <taxon>Haematococcus</taxon>
    </lineage>
</organism>
<keyword evidence="3" id="KW-1185">Reference proteome</keyword>
<reference evidence="2 3" key="1">
    <citation type="submission" date="2020-02" db="EMBL/GenBank/DDBJ databases">
        <title>Draft genome sequence of Haematococcus lacustris strain NIES-144.</title>
        <authorList>
            <person name="Morimoto D."/>
            <person name="Nakagawa S."/>
            <person name="Yoshida T."/>
            <person name="Sawayama S."/>
        </authorList>
    </citation>
    <scope>NUCLEOTIDE SEQUENCE [LARGE SCALE GENOMIC DNA]</scope>
    <source>
        <strain evidence="2 3">NIES-144</strain>
    </source>
</reference>
<feature type="coiled-coil region" evidence="1">
    <location>
        <begin position="119"/>
        <end position="146"/>
    </location>
</feature>
<proteinExistence type="predicted"/>
<comment type="caution">
    <text evidence="2">The sequence shown here is derived from an EMBL/GenBank/DDBJ whole genome shotgun (WGS) entry which is preliminary data.</text>
</comment>
<feature type="non-terminal residue" evidence="2">
    <location>
        <position position="1"/>
    </location>
</feature>
<evidence type="ECO:0000313" key="2">
    <source>
        <dbReference type="EMBL" id="GFH33026.1"/>
    </source>
</evidence>
<protein>
    <submittedName>
        <fullName evidence="2">Uncharacterized protein</fullName>
    </submittedName>
</protein>
<accession>A0A6A0AJQ0</accession>
<keyword evidence="1" id="KW-0175">Coiled coil</keyword>
<sequence>MALQQAEAQLRAVAQERAVLQEQFQLIQEAFEEERAHRARLRAKLSAKLKAKTDEVEAQARELRALQLSLDAQKQRADAGAADATASKLAHQHAELVRAELDSTRARHTAEMASQADREAAVRLDNEKHQAHIQELEAQVQRLAAGGGVAGMEQKAAARLQQARLDRLEADLAA</sequence>